<comment type="caution">
    <text evidence="1">The sequence shown here is derived from an EMBL/GenBank/DDBJ whole genome shotgun (WGS) entry which is preliminary data.</text>
</comment>
<dbReference type="EMBL" id="LDSN01000012">
    <property type="protein sequence ID" value="KTT19184.1"/>
    <property type="molecule type" value="Genomic_DNA"/>
</dbReference>
<protein>
    <submittedName>
        <fullName evidence="1">Uncharacterized protein</fullName>
    </submittedName>
</protein>
<gene>
    <name evidence="1" type="ORF">NS96R_05855</name>
</gene>
<name>A0AAJ0LLX3_9PSED</name>
<dbReference type="AlphaFoldDB" id="A0AAJ0LLX3"/>
<reference evidence="1 2" key="1">
    <citation type="journal article" date="2016" name="Front. Microbiol.">
        <title>Genomic Resource of Rice Seed Associated Bacteria.</title>
        <authorList>
            <person name="Midha S."/>
            <person name="Bansal K."/>
            <person name="Sharma S."/>
            <person name="Kumar N."/>
            <person name="Patil P.P."/>
            <person name="Chaudhry V."/>
            <person name="Patil P.B."/>
        </authorList>
    </citation>
    <scope>NUCLEOTIDE SEQUENCE [LARGE SCALE GENOMIC DNA]</scope>
    <source>
        <strain evidence="1 2">NS96</strain>
    </source>
</reference>
<evidence type="ECO:0000313" key="1">
    <source>
        <dbReference type="EMBL" id="KTT19184.1"/>
    </source>
</evidence>
<organism evidence="1 2">
    <name type="scientific">Pseudomonas parafulva</name>
    <dbReference type="NCBI Taxonomy" id="157782"/>
    <lineage>
        <taxon>Bacteria</taxon>
        <taxon>Pseudomonadati</taxon>
        <taxon>Pseudomonadota</taxon>
        <taxon>Gammaproteobacteria</taxon>
        <taxon>Pseudomonadales</taxon>
        <taxon>Pseudomonadaceae</taxon>
        <taxon>Pseudomonas</taxon>
    </lineage>
</organism>
<accession>A0AAJ0LLX3</accession>
<proteinExistence type="predicted"/>
<evidence type="ECO:0000313" key="2">
    <source>
        <dbReference type="Proteomes" id="UP000071644"/>
    </source>
</evidence>
<dbReference type="Proteomes" id="UP000071644">
    <property type="component" value="Unassembled WGS sequence"/>
</dbReference>
<sequence length="70" mass="8227">MPAQVIRAGQDPATERREFDRSQVFMVCIQNFHDHRRLSVTMLGGRRFEIDSRECPYDLDRAVDWLMGEA</sequence>